<geneLocation type="plasmid" evidence="1 2">
    <name>pMPOP02</name>
</geneLocation>
<organism evidence="1 2">
    <name type="scientific">Methylorubrum populi (strain ATCC BAA-705 / NCIMB 13946 / BJ001)</name>
    <name type="common">Methylobacterium populi</name>
    <dbReference type="NCBI Taxonomy" id="441620"/>
    <lineage>
        <taxon>Bacteria</taxon>
        <taxon>Pseudomonadati</taxon>
        <taxon>Pseudomonadota</taxon>
        <taxon>Alphaproteobacteria</taxon>
        <taxon>Hyphomicrobiales</taxon>
        <taxon>Methylobacteriaceae</taxon>
        <taxon>Methylorubrum</taxon>
    </lineage>
</organism>
<reference evidence="1" key="1">
    <citation type="submission" date="2008-04" db="EMBL/GenBank/DDBJ databases">
        <title>Complete sequence of plamid2 of Methylobacterium populi BJ001.</title>
        <authorList>
            <consortium name="US DOE Joint Genome Institute"/>
            <person name="Copeland A."/>
            <person name="Lucas S."/>
            <person name="Lapidus A."/>
            <person name="Glavina del Rio T."/>
            <person name="Dalin E."/>
            <person name="Tice H."/>
            <person name="Bruce D."/>
            <person name="Goodwin L."/>
            <person name="Pitluck S."/>
            <person name="Chertkov O."/>
            <person name="Brettin T."/>
            <person name="Detter J.C."/>
            <person name="Han C."/>
            <person name="Kuske C.R."/>
            <person name="Schmutz J."/>
            <person name="Larimer F."/>
            <person name="Land M."/>
            <person name="Hauser L."/>
            <person name="Kyrpides N."/>
            <person name="Mikhailova N."/>
            <person name="Marx C."/>
            <person name="Richardson P."/>
        </authorList>
    </citation>
    <scope>NUCLEOTIDE SEQUENCE [LARGE SCALE GENOMIC DNA]</scope>
    <source>
        <strain evidence="1">BJ001</strain>
        <plasmid evidence="1">pMPOP02</plasmid>
    </source>
</reference>
<keyword evidence="1" id="KW-0614">Plasmid</keyword>
<dbReference type="Proteomes" id="UP000007136">
    <property type="component" value="Plasmid pMPOP02"/>
</dbReference>
<dbReference type="EMBL" id="CP001031">
    <property type="protein sequence ID" value="ACB83540.1"/>
    <property type="molecule type" value="Genomic_DNA"/>
</dbReference>
<dbReference type="HOGENOM" id="CLU_107958_4_1_5"/>
<dbReference type="RefSeq" id="WP_012449403.1">
    <property type="nucleotide sequence ID" value="NC_010721.1"/>
</dbReference>
<dbReference type="KEGG" id="mpo:Mpop_5450"/>
<name>B1ZM67_METPB</name>
<sequence length="130" mass="14252">MKGRKPVGLVTASAPPTSLPRTPAWFGREAKAEWKRMLPVLMNERRTLDLADLAAFTSYCLAVEQVAVASRELGTAYTYQANGLTKKHPLVDIRDKAMAQVLRHAAELGMTSVSRSRAAIRDDGEDDLLA</sequence>
<dbReference type="InterPro" id="IPR006448">
    <property type="entry name" value="Phage_term_ssu_P27"/>
</dbReference>
<dbReference type="eggNOG" id="COG3747">
    <property type="taxonomic scope" value="Bacteria"/>
</dbReference>
<dbReference type="Pfam" id="PF05119">
    <property type="entry name" value="Terminase_4"/>
    <property type="match status" value="1"/>
</dbReference>
<evidence type="ECO:0008006" key="3">
    <source>
        <dbReference type="Google" id="ProtNLM"/>
    </source>
</evidence>
<proteinExistence type="predicted"/>
<protein>
    <recommendedName>
        <fullName evidence="3">Phage terminase small subunit P27 family</fullName>
    </recommendedName>
</protein>
<evidence type="ECO:0000313" key="1">
    <source>
        <dbReference type="EMBL" id="ACB83540.1"/>
    </source>
</evidence>
<dbReference type="AlphaFoldDB" id="B1ZM67"/>
<evidence type="ECO:0000313" key="2">
    <source>
        <dbReference type="Proteomes" id="UP000007136"/>
    </source>
</evidence>
<accession>B1ZM67</accession>
<gene>
    <name evidence="1" type="ordered locus">Mpop_5450</name>
</gene>
<dbReference type="NCBIfam" id="TIGR01558">
    <property type="entry name" value="sm_term_P27"/>
    <property type="match status" value="1"/>
</dbReference>